<feature type="domain" description="F5/8 type C" evidence="1">
    <location>
        <begin position="1"/>
        <end position="30"/>
    </location>
</feature>
<dbReference type="InterPro" id="IPR000421">
    <property type="entry name" value="FA58C"/>
</dbReference>
<protein>
    <recommendedName>
        <fullName evidence="1">F5/8 type C domain-containing protein</fullName>
    </recommendedName>
</protein>
<dbReference type="PROSITE" id="PS01286">
    <property type="entry name" value="FA58C_2"/>
    <property type="match status" value="1"/>
</dbReference>
<organism evidence="2 3">
    <name type="scientific">Rhynocoris fuscipes</name>
    <dbReference type="NCBI Taxonomy" id="488301"/>
    <lineage>
        <taxon>Eukaryota</taxon>
        <taxon>Metazoa</taxon>
        <taxon>Ecdysozoa</taxon>
        <taxon>Arthropoda</taxon>
        <taxon>Hexapoda</taxon>
        <taxon>Insecta</taxon>
        <taxon>Pterygota</taxon>
        <taxon>Neoptera</taxon>
        <taxon>Paraneoptera</taxon>
        <taxon>Hemiptera</taxon>
        <taxon>Heteroptera</taxon>
        <taxon>Panheteroptera</taxon>
        <taxon>Cimicomorpha</taxon>
        <taxon>Reduviidae</taxon>
        <taxon>Harpactorinae</taxon>
        <taxon>Harpactorini</taxon>
        <taxon>Rhynocoris</taxon>
    </lineage>
</organism>
<reference evidence="2 3" key="1">
    <citation type="submission" date="2022-12" db="EMBL/GenBank/DDBJ databases">
        <title>Chromosome-level genome assembly of true bugs.</title>
        <authorList>
            <person name="Ma L."/>
            <person name="Li H."/>
        </authorList>
    </citation>
    <scope>NUCLEOTIDE SEQUENCE [LARGE SCALE GENOMIC DNA]</scope>
    <source>
        <strain evidence="2">Lab_2022b</strain>
    </source>
</reference>
<proteinExistence type="predicted"/>
<accession>A0AAW1CPZ3</accession>
<dbReference type="PROSITE" id="PS50022">
    <property type="entry name" value="FA58C_3"/>
    <property type="match status" value="1"/>
</dbReference>
<keyword evidence="3" id="KW-1185">Reference proteome</keyword>
<comment type="caution">
    <text evidence="2">The sequence shown here is derived from an EMBL/GenBank/DDBJ whole genome shotgun (WGS) entry which is preliminary data.</text>
</comment>
<dbReference type="AlphaFoldDB" id="A0AAW1CPZ3"/>
<evidence type="ECO:0000313" key="3">
    <source>
        <dbReference type="Proteomes" id="UP001461498"/>
    </source>
</evidence>
<dbReference type="EMBL" id="JAPXFL010000011">
    <property type="protein sequence ID" value="KAK9499604.1"/>
    <property type="molecule type" value="Genomic_DNA"/>
</dbReference>
<name>A0AAW1CPZ3_9HEMI</name>
<evidence type="ECO:0000259" key="1">
    <source>
        <dbReference type="PROSITE" id="PS50022"/>
    </source>
</evidence>
<dbReference type="Proteomes" id="UP001461498">
    <property type="component" value="Unassembled WGS sequence"/>
</dbReference>
<sequence length="55" mass="6370">MPPVFASQIRVLPYSVHRRTVCLRIELIGCISSGKFNIFIYNKLRNYLEIVVIST</sequence>
<dbReference type="Gene3D" id="2.60.120.260">
    <property type="entry name" value="Galactose-binding domain-like"/>
    <property type="match status" value="1"/>
</dbReference>
<gene>
    <name evidence="2" type="ORF">O3M35_002619</name>
</gene>
<evidence type="ECO:0000313" key="2">
    <source>
        <dbReference type="EMBL" id="KAK9499604.1"/>
    </source>
</evidence>